<reference evidence="1 2" key="1">
    <citation type="submission" date="2024-07" db="EMBL/GenBank/DDBJ databases">
        <title>Enhanced genomic and transcriptomic resources for Trichinella pseudospiralis and T. spiralis underpin the discovery of pronounced molecular differences between stages and species.</title>
        <authorList>
            <person name="Pasi K.K."/>
            <person name="La Rosa G."/>
            <person name="Gomez-Morales M.A."/>
            <person name="Tosini F."/>
            <person name="Sumanam S."/>
            <person name="Young N.D."/>
            <person name="Chang B.C."/>
            <person name="Robin G.B."/>
        </authorList>
    </citation>
    <scope>NUCLEOTIDE SEQUENCE [LARGE SCALE GENOMIC DNA]</scope>
    <source>
        <strain evidence="1">ISS534</strain>
    </source>
</reference>
<comment type="caution">
    <text evidence="1">The sequence shown here is derived from an EMBL/GenBank/DDBJ whole genome shotgun (WGS) entry which is preliminary data.</text>
</comment>
<name>A0ABR3KP94_TRISP</name>
<dbReference type="EMBL" id="JBEUSY010000199">
    <property type="protein sequence ID" value="KAL1242453.1"/>
    <property type="molecule type" value="Genomic_DNA"/>
</dbReference>
<evidence type="ECO:0000313" key="1">
    <source>
        <dbReference type="EMBL" id="KAL1242453.1"/>
    </source>
</evidence>
<organism evidence="1 2">
    <name type="scientific">Trichinella spiralis</name>
    <name type="common">Trichina worm</name>
    <dbReference type="NCBI Taxonomy" id="6334"/>
    <lineage>
        <taxon>Eukaryota</taxon>
        <taxon>Metazoa</taxon>
        <taxon>Ecdysozoa</taxon>
        <taxon>Nematoda</taxon>
        <taxon>Enoplea</taxon>
        <taxon>Dorylaimia</taxon>
        <taxon>Trichinellida</taxon>
        <taxon>Trichinellidae</taxon>
        <taxon>Trichinella</taxon>
    </lineage>
</organism>
<protein>
    <submittedName>
        <fullName evidence="1">NADH-ubiquinone oxidoreductase chain</fullName>
    </submittedName>
</protein>
<sequence>MVAVWQPWLPMSYDVQGKEIHSSKVPFSTRVISNIVDIIQENSNTTRHTLYFDNFFNNYEPLVKSSGWKMRAIGTIRPYRSNGADAVILPLRAPSTYGPELAPVRTNSDTKSGIRTTGALPKMQRVTTRGARKAIL</sequence>
<gene>
    <name evidence="1" type="ORF">TSPI_08989</name>
</gene>
<evidence type="ECO:0000313" key="2">
    <source>
        <dbReference type="Proteomes" id="UP001558632"/>
    </source>
</evidence>
<keyword evidence="2" id="KW-1185">Reference proteome</keyword>
<accession>A0ABR3KP94</accession>
<dbReference type="Proteomes" id="UP001558632">
    <property type="component" value="Unassembled WGS sequence"/>
</dbReference>
<proteinExistence type="predicted"/>